<dbReference type="Proteomes" id="UP000038040">
    <property type="component" value="Unplaced"/>
</dbReference>
<keyword evidence="3" id="KW-1185">Reference proteome</keyword>
<sequence>MDEKFKKRKEVSDENIQNFYVDNIIVAAKDTEKALRKYKAIKKLFGGIKMIIRSFVSNDKQLAKKTEAIKPNQLKC</sequence>
<organism evidence="2 4">
    <name type="scientific">Dracunculus medinensis</name>
    <name type="common">Guinea worm</name>
    <dbReference type="NCBI Taxonomy" id="318479"/>
    <lineage>
        <taxon>Eukaryota</taxon>
        <taxon>Metazoa</taxon>
        <taxon>Ecdysozoa</taxon>
        <taxon>Nematoda</taxon>
        <taxon>Chromadorea</taxon>
        <taxon>Rhabditida</taxon>
        <taxon>Spirurina</taxon>
        <taxon>Dracunculoidea</taxon>
        <taxon>Dracunculidae</taxon>
        <taxon>Dracunculus</taxon>
    </lineage>
</organism>
<protein>
    <submittedName>
        <fullName evidence="4">30S ribosomal protein S21</fullName>
    </submittedName>
</protein>
<accession>A0A0N4UH37</accession>
<dbReference type="AlphaFoldDB" id="A0A0N4UH37"/>
<dbReference type="Proteomes" id="UP000274756">
    <property type="component" value="Unassembled WGS sequence"/>
</dbReference>
<dbReference type="EMBL" id="UYYG01000022">
    <property type="protein sequence ID" value="VDN51478.1"/>
    <property type="molecule type" value="Genomic_DNA"/>
</dbReference>
<dbReference type="WBParaSite" id="DME_0000683701-mRNA-1">
    <property type="protein sequence ID" value="DME_0000683701-mRNA-1"/>
    <property type="gene ID" value="DME_0000683701"/>
</dbReference>
<reference evidence="4" key="1">
    <citation type="submission" date="2017-02" db="UniProtKB">
        <authorList>
            <consortium name="WormBaseParasite"/>
        </authorList>
    </citation>
    <scope>IDENTIFICATION</scope>
</reference>
<evidence type="ECO:0000313" key="4">
    <source>
        <dbReference type="WBParaSite" id="DME_0000683701-mRNA-1"/>
    </source>
</evidence>
<proteinExistence type="predicted"/>
<dbReference type="OrthoDB" id="5877161at2759"/>
<name>A0A0N4UH37_DRAME</name>
<reference evidence="1 3" key="2">
    <citation type="submission" date="2018-11" db="EMBL/GenBank/DDBJ databases">
        <authorList>
            <consortium name="Pathogen Informatics"/>
        </authorList>
    </citation>
    <scope>NUCLEOTIDE SEQUENCE [LARGE SCALE GENOMIC DNA]</scope>
</reference>
<evidence type="ECO:0000313" key="3">
    <source>
        <dbReference type="Proteomes" id="UP000274756"/>
    </source>
</evidence>
<evidence type="ECO:0000313" key="1">
    <source>
        <dbReference type="EMBL" id="VDN51478.1"/>
    </source>
</evidence>
<evidence type="ECO:0000313" key="2">
    <source>
        <dbReference type="Proteomes" id="UP000038040"/>
    </source>
</evidence>
<gene>
    <name evidence="1" type="ORF">DME_LOCUS1451</name>
</gene>